<evidence type="ECO:0000256" key="3">
    <source>
        <dbReference type="ARBA" id="ARBA00022490"/>
    </source>
</evidence>
<gene>
    <name evidence="10" type="primary">Aste57867_22324</name>
    <name evidence="9" type="ORF">As57867_022254</name>
    <name evidence="10" type="ORF">ASTE57867_22324</name>
</gene>
<protein>
    <submittedName>
        <fullName evidence="10">Aste57867_22324 protein</fullName>
    </submittedName>
</protein>
<keyword evidence="11" id="KW-1185">Reference proteome</keyword>
<proteinExistence type="predicted"/>
<feature type="coiled-coil region" evidence="6">
    <location>
        <begin position="532"/>
        <end position="687"/>
    </location>
</feature>
<feature type="domain" description="GRIP" evidence="8">
    <location>
        <begin position="1354"/>
        <end position="1405"/>
    </location>
</feature>
<reference evidence="10 11" key="1">
    <citation type="submission" date="2019-03" db="EMBL/GenBank/DDBJ databases">
        <authorList>
            <person name="Gaulin E."/>
            <person name="Dumas B."/>
        </authorList>
    </citation>
    <scope>NUCLEOTIDE SEQUENCE [LARGE SCALE GENOMIC DNA]</scope>
    <source>
        <strain evidence="10">CBS 568.67</strain>
    </source>
</reference>
<dbReference type="OrthoDB" id="1926336at2759"/>
<feature type="coiled-coil region" evidence="6">
    <location>
        <begin position="712"/>
        <end position="820"/>
    </location>
</feature>
<feature type="region of interest" description="Disordered" evidence="7">
    <location>
        <begin position="1402"/>
        <end position="1485"/>
    </location>
</feature>
<feature type="compositionally biased region" description="Polar residues" evidence="7">
    <location>
        <begin position="1463"/>
        <end position="1472"/>
    </location>
</feature>
<feature type="coiled-coil region" evidence="6">
    <location>
        <begin position="859"/>
        <end position="1091"/>
    </location>
</feature>
<evidence type="ECO:0000256" key="1">
    <source>
        <dbReference type="ARBA" id="ARBA00004184"/>
    </source>
</evidence>
<comment type="subcellular location">
    <subcellularLocation>
        <location evidence="2">Cytoplasm</location>
    </subcellularLocation>
    <subcellularLocation>
        <location evidence="1">Endomembrane system</location>
        <topology evidence="1">Peripheral membrane protein</topology>
    </subcellularLocation>
</comment>
<evidence type="ECO:0000259" key="8">
    <source>
        <dbReference type="PROSITE" id="PS50913"/>
    </source>
</evidence>
<feature type="region of interest" description="Disordered" evidence="7">
    <location>
        <begin position="41"/>
        <end position="66"/>
    </location>
</feature>
<evidence type="ECO:0000256" key="5">
    <source>
        <dbReference type="ARBA" id="ARBA00023136"/>
    </source>
</evidence>
<dbReference type="PANTHER" id="PTHR23157">
    <property type="entry name" value="GRIP AND COILED-COIL DOMAIN-CONTAINING PROTEIN 1"/>
    <property type="match status" value="1"/>
</dbReference>
<dbReference type="EMBL" id="VJMH01007044">
    <property type="protein sequence ID" value="KAF0685849.1"/>
    <property type="molecule type" value="Genomic_DNA"/>
</dbReference>
<evidence type="ECO:0000256" key="4">
    <source>
        <dbReference type="ARBA" id="ARBA00023054"/>
    </source>
</evidence>
<sequence>MKSAFGMKSVKKENLEKGLADMKELGMGGLSKGLTFLRTASQSAMAPADEEKPPRASSFNGSSEKPKMSYDELLSLSMKLTKQNKAYKAQLTQASDKLFAAGELEANYASLVQFVADDVGMDLIYAENKVPPMTTDDDDNGSTDGDGASSVPVEKLLDASAMRQVYHTRDSAREQHVREMEDKYVHEISQLRAEVQRLLDQSTASSVDLINLDSPGRPAPAALRDDLDELQRTLEIERKAHASAVAAWQAKLEASEIQRVNVERTGAQVQSDLQLVQSRLATAEANAAAFAKDIESQMRAMQTKEESLAALKREMAQQQMLMLKLQDKSKEMGAMGQRVVALEQEIVAYEKETTALKTALAEKEAAQVHTDEVEKLREAAAVQASHLDAIQAQVAEAHAARESDRVALLAQVAQGQVLLEERQNHVDALQIQLSKVAVEWEANAAAANQAWQTQVEAKERAMDALEADVGKWKAEADAASVAKASDDAALAQLRASVATQSARVTELEVAVAHVQSERDGVQQQLHERQLMLDQRVEDLEALKTQLTAAQNAVAADANEKVVMLQEEVKAEQQKAESLTAAAHTKAQEVDALTQRVAATEAELAHARETAAKEREVAAALQQQDVQALKDAMEKHEAEAQALKQSKAVLESELDQLRAAVDATKQEVATLQDTVAAHEANVAAAQAALGEAVAAKAVVEANVARLLPLEHVVADVGRDVAAKEDELVRLRDQIRSLELEKATAEKVLTSGDAELALLRENVTSQGSRIQDLESRLAAAHTERDNERDSFMNQLRETEAQLAQSQTDLATLKAELAAAHESVRVYAADVETHAQALRAKEDHLATLQQDLTGQESLLNACAEKDGELARLSAQLQAVEQQAAGHVDEISRLQTQVESHQTDLVAVQETAASVAAAKAQLETELAEMNTLRALVSEKSSEVQHAHAQVQAHHNERAQWQSRVDESERAAAARQADLERVQAQLATAEATADAYAKDIQSQMVAIQQREENLVALKREMQNQAALLHRVQEKETEAAELQTRLMAAEQRAAKQHTELSKLGAEMDARVKEIEGLRQAADAARAAKANVDAELQETRVAASKAFETEVARWTAKYKEMEAAWNAQKGENARMNKEMATLHKTWSEKNALAARLHAENVQLAEASAGTAAELAQLRLTVADQSSQLGVLQDQVRSHAMTQDDAATEKGQLQVQLQEALSTASRNDEAAKLKLQAMEAAHAAARAALEEKFAADVERMEADGRAKSKLARQMVLEKEELIASLTDKLTKLEEDVRSGDADHRRIFELASMQANRDASARSREQELAELTVALEQMKMQNIQLTHDKHALEEDIAHLVRTERREGVNMEYLKNVVVQYMSFRPGSSQQQKLMPVLSMLLQFTPEDLEEVNSSSKHASSWTSWSERKPVRNINPPPPIVIPPRKKVGSPRSLNSPRASPRGSPRGKARRSLSPTKLQQPPQDQPLVHNDSIDL</sequence>
<dbReference type="InterPro" id="IPR051952">
    <property type="entry name" value="Golgi-autophagy_related"/>
</dbReference>
<dbReference type="PROSITE" id="PS50913">
    <property type="entry name" value="GRIP"/>
    <property type="match status" value="1"/>
</dbReference>
<dbReference type="SMART" id="SM00755">
    <property type="entry name" value="Grip"/>
    <property type="match status" value="1"/>
</dbReference>
<feature type="coiled-coil region" evidence="6">
    <location>
        <begin position="1312"/>
        <end position="1346"/>
    </location>
</feature>
<dbReference type="Gene3D" id="1.10.220.60">
    <property type="entry name" value="GRIP domain"/>
    <property type="match status" value="1"/>
</dbReference>
<organism evidence="10 11">
    <name type="scientific">Aphanomyces stellatus</name>
    <dbReference type="NCBI Taxonomy" id="120398"/>
    <lineage>
        <taxon>Eukaryota</taxon>
        <taxon>Sar</taxon>
        <taxon>Stramenopiles</taxon>
        <taxon>Oomycota</taxon>
        <taxon>Saprolegniomycetes</taxon>
        <taxon>Saprolegniales</taxon>
        <taxon>Verrucalvaceae</taxon>
        <taxon>Aphanomyces</taxon>
    </lineage>
</organism>
<keyword evidence="3" id="KW-0963">Cytoplasm</keyword>
<evidence type="ECO:0000256" key="7">
    <source>
        <dbReference type="SAM" id="MobiDB-lite"/>
    </source>
</evidence>
<evidence type="ECO:0000313" key="11">
    <source>
        <dbReference type="Proteomes" id="UP000332933"/>
    </source>
</evidence>
<keyword evidence="4 6" id="KW-0175">Coiled coil</keyword>
<dbReference type="Proteomes" id="UP000332933">
    <property type="component" value="Unassembled WGS sequence"/>
</dbReference>
<dbReference type="GO" id="GO:0005794">
    <property type="term" value="C:Golgi apparatus"/>
    <property type="evidence" value="ECO:0007669"/>
    <property type="project" value="TreeGrafter"/>
</dbReference>
<keyword evidence="5" id="KW-0472">Membrane</keyword>
<accession>A0A485LL54</accession>
<dbReference type="Pfam" id="PF01465">
    <property type="entry name" value="GRIP"/>
    <property type="match status" value="1"/>
</dbReference>
<evidence type="ECO:0000256" key="2">
    <source>
        <dbReference type="ARBA" id="ARBA00004496"/>
    </source>
</evidence>
<evidence type="ECO:0000256" key="6">
    <source>
        <dbReference type="SAM" id="Coils"/>
    </source>
</evidence>
<evidence type="ECO:0000313" key="9">
    <source>
        <dbReference type="EMBL" id="KAF0685849.1"/>
    </source>
</evidence>
<feature type="compositionally biased region" description="Low complexity" evidence="7">
    <location>
        <begin position="1404"/>
        <end position="1415"/>
    </location>
</feature>
<feature type="coiled-coil region" evidence="6">
    <location>
        <begin position="294"/>
        <end position="359"/>
    </location>
</feature>
<dbReference type="EMBL" id="CAADRA010007070">
    <property type="protein sequence ID" value="VFT98988.1"/>
    <property type="molecule type" value="Genomic_DNA"/>
</dbReference>
<name>A0A485LL54_9STRA</name>
<dbReference type="InterPro" id="IPR000237">
    <property type="entry name" value="GRIP_dom"/>
</dbReference>
<reference evidence="9" key="2">
    <citation type="submission" date="2019-06" db="EMBL/GenBank/DDBJ databases">
        <title>Genomics analysis of Aphanomyces spp. identifies a new class of oomycete effector associated with host adaptation.</title>
        <authorList>
            <person name="Gaulin E."/>
        </authorList>
    </citation>
    <scope>NUCLEOTIDE SEQUENCE</scope>
    <source>
        <strain evidence="9">CBS 578.67</strain>
    </source>
</reference>
<feature type="coiled-coil region" evidence="6">
    <location>
        <begin position="448"/>
        <end position="475"/>
    </location>
</feature>
<dbReference type="PANTHER" id="PTHR23157:SF25">
    <property type="entry name" value="GRIP AND COILED-COIL DOMAIN-CONTAINING PROTEIN 1"/>
    <property type="match status" value="1"/>
</dbReference>
<evidence type="ECO:0000313" key="10">
    <source>
        <dbReference type="EMBL" id="VFT98988.1"/>
    </source>
</evidence>
<dbReference type="Gene3D" id="1.10.287.1490">
    <property type="match status" value="1"/>
</dbReference>